<dbReference type="InterPro" id="IPR039391">
    <property type="entry name" value="Phytocyanin-like"/>
</dbReference>
<dbReference type="GO" id="GO:0098552">
    <property type="term" value="C:side of membrane"/>
    <property type="evidence" value="ECO:0007669"/>
    <property type="project" value="UniProtKB-KW"/>
</dbReference>
<evidence type="ECO:0000256" key="7">
    <source>
        <dbReference type="ARBA" id="ARBA00023288"/>
    </source>
</evidence>
<dbReference type="InterPro" id="IPR003245">
    <property type="entry name" value="Phytocyanin_dom"/>
</dbReference>
<feature type="chain" id="PRO_5010807017" evidence="12">
    <location>
        <begin position="26"/>
        <end position="227"/>
    </location>
</feature>
<evidence type="ECO:0000313" key="15">
    <source>
        <dbReference type="EnsemblPlants" id="Zm00001eb120680_P001"/>
    </source>
</evidence>
<dbReference type="PROSITE" id="PS51485">
    <property type="entry name" value="PHYTOCYANIN"/>
    <property type="match status" value="1"/>
</dbReference>
<evidence type="ECO:0000256" key="2">
    <source>
        <dbReference type="ARBA" id="ARBA00022622"/>
    </source>
</evidence>
<dbReference type="GO" id="GO:0005886">
    <property type="term" value="C:plasma membrane"/>
    <property type="evidence" value="ECO:0000318"/>
    <property type="project" value="GO_Central"/>
</dbReference>
<feature type="compositionally biased region" description="Pro residues" evidence="10">
    <location>
        <begin position="174"/>
        <end position="186"/>
    </location>
</feature>
<gene>
    <name evidence="14" type="ORF">ZEAMMB73_Zm00001d039430</name>
</gene>
<evidence type="ECO:0000256" key="10">
    <source>
        <dbReference type="SAM" id="MobiDB-lite"/>
    </source>
</evidence>
<dbReference type="GO" id="GO:0009055">
    <property type="term" value="F:electron transfer activity"/>
    <property type="evidence" value="ECO:0007669"/>
    <property type="project" value="InterPro"/>
</dbReference>
<comment type="subcellular location">
    <subcellularLocation>
        <location evidence="9">Endomembrane system</location>
        <topology evidence="9">Lipid-anchor</topology>
    </subcellularLocation>
    <subcellularLocation>
        <location evidence="1">Membrane</location>
        <topology evidence="1">Lipid-anchor</topology>
        <topology evidence="1">GPI-anchor</topology>
    </subcellularLocation>
</comment>
<protein>
    <submittedName>
        <fullName evidence="14">Early nodulin 20</fullName>
    </submittedName>
</protein>
<dbReference type="ExpressionAtlas" id="A0A1D6MHC8">
    <property type="expression patterns" value="baseline and differential"/>
</dbReference>
<name>A0A1D6MHC8_MAIZE</name>
<feature type="domain" description="Phytocyanin" evidence="13">
    <location>
        <begin position="26"/>
        <end position="127"/>
    </location>
</feature>
<evidence type="ECO:0000256" key="3">
    <source>
        <dbReference type="ARBA" id="ARBA00022729"/>
    </source>
</evidence>
<keyword evidence="2" id="KW-0336">GPI-anchor</keyword>
<dbReference type="SMR" id="A0A1D6MHC8"/>
<dbReference type="EnsemblPlants" id="Zm00001eb120680_T001">
    <property type="protein sequence ID" value="Zm00001eb120680_P001"/>
    <property type="gene ID" value="Zm00001eb120680"/>
</dbReference>
<organism evidence="14">
    <name type="scientific">Zea mays</name>
    <name type="common">Maize</name>
    <dbReference type="NCBI Taxonomy" id="4577"/>
    <lineage>
        <taxon>Eukaryota</taxon>
        <taxon>Viridiplantae</taxon>
        <taxon>Streptophyta</taxon>
        <taxon>Embryophyta</taxon>
        <taxon>Tracheophyta</taxon>
        <taxon>Spermatophyta</taxon>
        <taxon>Magnoliopsida</taxon>
        <taxon>Liliopsida</taxon>
        <taxon>Poales</taxon>
        <taxon>Poaceae</taxon>
        <taxon>PACMAD clade</taxon>
        <taxon>Panicoideae</taxon>
        <taxon>Andropogonodae</taxon>
        <taxon>Andropogoneae</taxon>
        <taxon>Tripsacinae</taxon>
        <taxon>Zea</taxon>
    </lineage>
</organism>
<dbReference type="EMBL" id="CM007649">
    <property type="protein sequence ID" value="ONM28845.1"/>
    <property type="molecule type" value="Genomic_DNA"/>
</dbReference>
<dbReference type="PANTHER" id="PTHR33021:SF185">
    <property type="entry name" value="EARLY NODULIN-LIKE PROTEIN 3-RELATED"/>
    <property type="match status" value="1"/>
</dbReference>
<evidence type="ECO:0000256" key="11">
    <source>
        <dbReference type="SAM" id="Phobius"/>
    </source>
</evidence>
<keyword evidence="11" id="KW-1133">Transmembrane helix</keyword>
<evidence type="ECO:0000256" key="6">
    <source>
        <dbReference type="ARBA" id="ARBA00023180"/>
    </source>
</evidence>
<accession>A0A1D6MHC8</accession>
<keyword evidence="5" id="KW-1015">Disulfide bond</keyword>
<sequence>MARRIAGVAALNLLSVLMAATCAAGRDFYVGGRAGWAPNPAEPFNAWAERNRFQVNDTLVFRYSKDADAVLLVSQGHYDACNAAQPAQRLDGGDSRFVFDHSGPYYFISPDAARCRAGERLVVVVLAVRGDGDGDGTPSSSPPPVATPAPSALPTPPPPPHHVPGKNASSPSQGPAPSPALAPAPAPDANGTSSSPPSPSSAVAAFRGGFLLACLLSVTAGAAIILV</sequence>
<evidence type="ECO:0000256" key="12">
    <source>
        <dbReference type="SAM" id="SignalP"/>
    </source>
</evidence>
<proteinExistence type="evidence at protein level"/>
<keyword evidence="17" id="KW-1267">Proteomics identification</keyword>
<evidence type="ECO:0000256" key="5">
    <source>
        <dbReference type="ARBA" id="ARBA00023157"/>
    </source>
</evidence>
<dbReference type="Pfam" id="PF02298">
    <property type="entry name" value="Cu_bind_like"/>
    <property type="match status" value="1"/>
</dbReference>
<dbReference type="FunFam" id="2.60.40.420:FF:000010">
    <property type="entry name" value="Early nodulin-like protein 1"/>
    <property type="match status" value="1"/>
</dbReference>
<dbReference type="SUPFAM" id="SSF49503">
    <property type="entry name" value="Cupredoxins"/>
    <property type="match status" value="1"/>
</dbReference>
<evidence type="ECO:0000259" key="13">
    <source>
        <dbReference type="PROSITE" id="PS51485"/>
    </source>
</evidence>
<dbReference type="Gene3D" id="2.60.40.420">
    <property type="entry name" value="Cupredoxins - blue copper proteins"/>
    <property type="match status" value="1"/>
</dbReference>
<dbReference type="GO" id="GO:0012505">
    <property type="term" value="C:endomembrane system"/>
    <property type="evidence" value="ECO:0007669"/>
    <property type="project" value="UniProtKB-SubCell"/>
</dbReference>
<evidence type="ECO:0000256" key="1">
    <source>
        <dbReference type="ARBA" id="ARBA00004589"/>
    </source>
</evidence>
<evidence type="ECO:0000313" key="14">
    <source>
        <dbReference type="EMBL" id="ONM28845.1"/>
    </source>
</evidence>
<dbReference type="OMA" id="KSHYESC"/>
<keyword evidence="11" id="KW-0812">Transmembrane</keyword>
<dbReference type="AlphaFoldDB" id="A0A1D6MHC8"/>
<dbReference type="PaxDb" id="4577-GRMZM2G055434_P01"/>
<dbReference type="PANTHER" id="PTHR33021">
    <property type="entry name" value="BLUE COPPER PROTEIN"/>
    <property type="match status" value="1"/>
</dbReference>
<evidence type="ECO:0000256" key="4">
    <source>
        <dbReference type="ARBA" id="ARBA00023136"/>
    </source>
</evidence>
<keyword evidence="4 11" id="KW-0472">Membrane</keyword>
<evidence type="ECO:0000313" key="16">
    <source>
        <dbReference type="Proteomes" id="UP000007305"/>
    </source>
</evidence>
<reference evidence="15" key="2">
    <citation type="submission" date="2019-07" db="EMBL/GenBank/DDBJ databases">
        <authorList>
            <person name="Seetharam A."/>
            <person name="Woodhouse M."/>
            <person name="Cannon E."/>
        </authorList>
    </citation>
    <scope>NUCLEOTIDE SEQUENCE [LARGE SCALE GENOMIC DNA]</scope>
    <source>
        <strain evidence="15">cv. B73</strain>
    </source>
</reference>
<keyword evidence="7" id="KW-0449">Lipoprotein</keyword>
<evidence type="ECO:0007829" key="17">
    <source>
        <dbReference type="PeptideAtlas" id="A0A1D6MHC8"/>
    </source>
</evidence>
<dbReference type="Proteomes" id="UP000007305">
    <property type="component" value="Chromosome 3"/>
</dbReference>
<reference evidence="14 16" key="1">
    <citation type="submission" date="2015-12" db="EMBL/GenBank/DDBJ databases">
        <title>Update maize B73 reference genome by single molecule sequencing technologies.</title>
        <authorList>
            <consortium name="Maize Genome Sequencing Project"/>
            <person name="Ware D."/>
        </authorList>
    </citation>
    <scope>NUCLEOTIDE SEQUENCE [LARGE SCALE GENOMIC DNA]</scope>
    <source>
        <strain evidence="16">cv. B73</strain>
        <tissue evidence="14">Seedling</tissue>
    </source>
</reference>
<evidence type="ECO:0000256" key="8">
    <source>
        <dbReference type="ARBA" id="ARBA00035011"/>
    </source>
</evidence>
<feature type="compositionally biased region" description="Pro residues" evidence="10">
    <location>
        <begin position="140"/>
        <end position="162"/>
    </location>
</feature>
<keyword evidence="6" id="KW-0325">Glycoprotein</keyword>
<feature type="region of interest" description="Disordered" evidence="10">
    <location>
        <begin position="131"/>
        <end position="201"/>
    </location>
</feature>
<reference evidence="15" key="3">
    <citation type="submission" date="2021-05" db="UniProtKB">
        <authorList>
            <consortium name="EnsemblPlants"/>
        </authorList>
    </citation>
    <scope>IDENTIFICATION</scope>
    <source>
        <strain evidence="15">cv. B73</strain>
    </source>
</reference>
<dbReference type="Gramene" id="Zm00001eb120680_T001">
    <property type="protein sequence ID" value="Zm00001eb120680_P001"/>
    <property type="gene ID" value="Zm00001eb120680"/>
</dbReference>
<evidence type="ECO:0000256" key="9">
    <source>
        <dbReference type="ARBA" id="ARBA00037868"/>
    </source>
</evidence>
<feature type="transmembrane region" description="Helical" evidence="11">
    <location>
        <begin position="204"/>
        <end position="226"/>
    </location>
</feature>
<keyword evidence="3 12" id="KW-0732">Signal</keyword>
<feature type="signal peptide" evidence="12">
    <location>
        <begin position="1"/>
        <end position="25"/>
    </location>
</feature>
<comment type="similarity">
    <text evidence="8">Belongs to the early nodulin-like (ENODL) family.</text>
</comment>
<dbReference type="eggNOG" id="ENOG502RZ81">
    <property type="taxonomic scope" value="Eukaryota"/>
</dbReference>
<keyword evidence="16" id="KW-1185">Reference proteome</keyword>
<dbReference type="InterPro" id="IPR008972">
    <property type="entry name" value="Cupredoxin"/>
</dbReference>